<gene>
    <name evidence="3" type="ORF">FIBRA_05590</name>
</gene>
<dbReference type="HOGENOM" id="CLU_035509_15_0_1"/>
<dbReference type="STRING" id="599839.J4HXT0"/>
<sequence length="290" mass="32671">MSESLETIAAHGAAVYAMMLAGFTLLIYDHILTLSDEVNYIWNSRKGLVSIIFLLNRYIVPLVLAVDIYAIVAWRLYALHGGTTWIRRTLWISGLLYVVSSTGIITASLIPVILDLQPYYHQCVSSIPSYLWTAWLPSVIFETLLFGLTIVAMIRQDKRRSFTTLSLLLYRDGMLYFVAVTVCSSFSLLVWALAPSSLIGLARYFALAMVNIAGSRLVLNLKGYSASRNSLAFCSSPYQYSHYSSDVVLTPQRAQHEEPTVDLRDDDVDLEMYSMERDCQQLGTKLLHQL</sequence>
<feature type="transmembrane region" description="Helical" evidence="1">
    <location>
        <begin position="134"/>
        <end position="154"/>
    </location>
</feature>
<evidence type="ECO:0000256" key="1">
    <source>
        <dbReference type="SAM" id="Phobius"/>
    </source>
</evidence>
<reference evidence="3 4" key="1">
    <citation type="journal article" date="2012" name="Appl. Environ. Microbiol.">
        <title>Short-read sequencing for genomic analysis of the brown rot fungus Fibroporia radiculosa.</title>
        <authorList>
            <person name="Tang J.D."/>
            <person name="Perkins A.D."/>
            <person name="Sonstegard T.S."/>
            <person name="Schroeder S.G."/>
            <person name="Burgess S.C."/>
            <person name="Diehl S.V."/>
        </authorList>
    </citation>
    <scope>NUCLEOTIDE SEQUENCE [LARGE SCALE GENOMIC DNA]</scope>
    <source>
        <strain evidence="3 4">TFFH 294</strain>
    </source>
</reference>
<feature type="domain" description="DUF6533" evidence="2">
    <location>
        <begin position="19"/>
        <end position="62"/>
    </location>
</feature>
<dbReference type="RefSeq" id="XP_012182740.1">
    <property type="nucleotide sequence ID" value="XM_012327350.1"/>
</dbReference>
<name>J4HXT0_9APHY</name>
<dbReference type="Pfam" id="PF20151">
    <property type="entry name" value="DUF6533"/>
    <property type="match status" value="1"/>
</dbReference>
<feature type="transmembrane region" description="Helical" evidence="1">
    <location>
        <begin position="175"/>
        <end position="194"/>
    </location>
</feature>
<dbReference type="Proteomes" id="UP000006352">
    <property type="component" value="Unassembled WGS sequence"/>
</dbReference>
<keyword evidence="4" id="KW-1185">Reference proteome</keyword>
<feature type="transmembrane region" description="Helical" evidence="1">
    <location>
        <begin position="200"/>
        <end position="219"/>
    </location>
</feature>
<feature type="transmembrane region" description="Helical" evidence="1">
    <location>
        <begin position="48"/>
        <end position="77"/>
    </location>
</feature>
<keyword evidence="1" id="KW-1133">Transmembrane helix</keyword>
<proteinExistence type="predicted"/>
<protein>
    <recommendedName>
        <fullName evidence="2">DUF6533 domain-containing protein</fullName>
    </recommendedName>
</protein>
<evidence type="ECO:0000313" key="3">
    <source>
        <dbReference type="EMBL" id="CCM03457.1"/>
    </source>
</evidence>
<feature type="transmembrane region" description="Helical" evidence="1">
    <location>
        <begin position="89"/>
        <end position="114"/>
    </location>
</feature>
<dbReference type="EMBL" id="HE797114">
    <property type="protein sequence ID" value="CCM03457.1"/>
    <property type="molecule type" value="Genomic_DNA"/>
</dbReference>
<dbReference type="GeneID" id="24098368"/>
<feature type="transmembrane region" description="Helical" evidence="1">
    <location>
        <begin position="7"/>
        <end position="28"/>
    </location>
</feature>
<evidence type="ECO:0000259" key="2">
    <source>
        <dbReference type="Pfam" id="PF20151"/>
    </source>
</evidence>
<dbReference type="OrthoDB" id="2638860at2759"/>
<keyword evidence="1" id="KW-0812">Transmembrane</keyword>
<dbReference type="InParanoid" id="J4HXT0"/>
<accession>J4HXT0</accession>
<dbReference type="AlphaFoldDB" id="J4HXT0"/>
<keyword evidence="1" id="KW-0472">Membrane</keyword>
<organism evidence="3 4">
    <name type="scientific">Fibroporia radiculosa</name>
    <dbReference type="NCBI Taxonomy" id="599839"/>
    <lineage>
        <taxon>Eukaryota</taxon>
        <taxon>Fungi</taxon>
        <taxon>Dikarya</taxon>
        <taxon>Basidiomycota</taxon>
        <taxon>Agaricomycotina</taxon>
        <taxon>Agaricomycetes</taxon>
        <taxon>Polyporales</taxon>
        <taxon>Fibroporiaceae</taxon>
        <taxon>Fibroporia</taxon>
    </lineage>
</organism>
<dbReference type="InterPro" id="IPR045340">
    <property type="entry name" value="DUF6533"/>
</dbReference>
<evidence type="ECO:0000313" key="4">
    <source>
        <dbReference type="Proteomes" id="UP000006352"/>
    </source>
</evidence>